<evidence type="ECO:0000259" key="2">
    <source>
        <dbReference type="PROSITE" id="PS50110"/>
    </source>
</evidence>
<keyword evidence="4" id="KW-0548">Nucleotidyltransferase</keyword>
<protein>
    <submittedName>
        <fullName evidence="4">Diguanylate cyclase domain-containing protein</fullName>
        <ecNumber evidence="4">2.7.7.65</ecNumber>
    </submittedName>
</protein>
<accession>A0ABW8DBZ2</accession>
<organism evidence="4 5">
    <name type="scientific">Legionella lytica</name>
    <dbReference type="NCBI Taxonomy" id="96232"/>
    <lineage>
        <taxon>Bacteria</taxon>
        <taxon>Pseudomonadati</taxon>
        <taxon>Pseudomonadota</taxon>
        <taxon>Gammaproteobacteria</taxon>
        <taxon>Legionellales</taxon>
        <taxon>Legionellaceae</taxon>
        <taxon>Legionella</taxon>
    </lineage>
</organism>
<sequence length="308" mass="34218">MMHDSSASNPLKILLIEDSAGDAMIIGKVLQQAMPQAHLLERAATIGEALKIVSEQEFDVALLDRTLPDSHGFNGLHSIQNMSPKLPIIFLTGYKDERLALEAIKQGAQDYLFKDQLDAELIKRAIQYAVLRKQFEDLLIIRANFDMLTGLANRMLFENRLEIALSKMRQLGGIISVLLLDLDKFKQVNDTYGHIAGDKLLKEVSSRLKQSLRSYDVVARFGGDEFAILLENLSDPHQSEIVAQKIASLMDTPFNLSGNELPITLSIGIVNCHNNRYISSESVLLQADAAMYEAKSLPGTSYRVFGGK</sequence>
<feature type="domain" description="Response regulatory" evidence="2">
    <location>
        <begin position="12"/>
        <end position="129"/>
    </location>
</feature>
<evidence type="ECO:0000256" key="1">
    <source>
        <dbReference type="PROSITE-ProRule" id="PRU00169"/>
    </source>
</evidence>
<evidence type="ECO:0000259" key="3">
    <source>
        <dbReference type="PROSITE" id="PS50887"/>
    </source>
</evidence>
<dbReference type="CDD" id="cd01949">
    <property type="entry name" value="GGDEF"/>
    <property type="match status" value="1"/>
</dbReference>
<feature type="domain" description="GGDEF" evidence="3">
    <location>
        <begin position="173"/>
        <end position="308"/>
    </location>
</feature>
<dbReference type="PANTHER" id="PTHR46663:SF2">
    <property type="entry name" value="GGDEF DOMAIN-CONTAINING PROTEIN"/>
    <property type="match status" value="1"/>
</dbReference>
<proteinExistence type="predicted"/>
<dbReference type="EC" id="2.7.7.65" evidence="4"/>
<dbReference type="PROSITE" id="PS50110">
    <property type="entry name" value="RESPONSE_REGULATORY"/>
    <property type="match status" value="1"/>
</dbReference>
<keyword evidence="5" id="KW-1185">Reference proteome</keyword>
<dbReference type="InterPro" id="IPR043128">
    <property type="entry name" value="Rev_trsase/Diguanyl_cyclase"/>
</dbReference>
<reference evidence="4 5" key="1">
    <citation type="submission" date="2024-08" db="EMBL/GenBank/DDBJ databases">
        <title>Draft Genome Sequence of Legionella lytica strain DSB2004, Isolated From a Fire Sprinkler System.</title>
        <authorList>
            <person name="Everhart A.D."/>
            <person name="Kidane D.T."/>
            <person name="Farone A.L."/>
            <person name="Farone M.B."/>
        </authorList>
    </citation>
    <scope>NUCLEOTIDE SEQUENCE [LARGE SCALE GENOMIC DNA]</scope>
    <source>
        <strain evidence="4 5">DSB2004</strain>
    </source>
</reference>
<dbReference type="Proteomes" id="UP001615550">
    <property type="component" value="Unassembled WGS sequence"/>
</dbReference>
<dbReference type="InterPro" id="IPR029787">
    <property type="entry name" value="Nucleotide_cyclase"/>
</dbReference>
<dbReference type="Pfam" id="PF00072">
    <property type="entry name" value="Response_reg"/>
    <property type="match status" value="1"/>
</dbReference>
<dbReference type="Gene3D" id="3.30.70.270">
    <property type="match status" value="1"/>
</dbReference>
<dbReference type="InterPro" id="IPR000160">
    <property type="entry name" value="GGDEF_dom"/>
</dbReference>
<feature type="modified residue" description="4-aspartylphosphate" evidence="1">
    <location>
        <position position="64"/>
    </location>
</feature>
<dbReference type="CDD" id="cd00156">
    <property type="entry name" value="REC"/>
    <property type="match status" value="1"/>
</dbReference>
<keyword evidence="4" id="KW-0808">Transferase</keyword>
<dbReference type="Gene3D" id="3.40.50.2300">
    <property type="match status" value="1"/>
</dbReference>
<comment type="caution">
    <text evidence="4">The sequence shown here is derived from an EMBL/GenBank/DDBJ whole genome shotgun (WGS) entry which is preliminary data.</text>
</comment>
<dbReference type="SMART" id="SM00267">
    <property type="entry name" value="GGDEF"/>
    <property type="match status" value="1"/>
</dbReference>
<dbReference type="SUPFAM" id="SSF52172">
    <property type="entry name" value="CheY-like"/>
    <property type="match status" value="1"/>
</dbReference>
<dbReference type="SUPFAM" id="SSF55073">
    <property type="entry name" value="Nucleotide cyclase"/>
    <property type="match status" value="1"/>
</dbReference>
<dbReference type="EMBL" id="JBGORX010000006">
    <property type="protein sequence ID" value="MFJ1269461.1"/>
    <property type="molecule type" value="Genomic_DNA"/>
</dbReference>
<dbReference type="GO" id="GO:0052621">
    <property type="term" value="F:diguanylate cyclase activity"/>
    <property type="evidence" value="ECO:0007669"/>
    <property type="project" value="UniProtKB-EC"/>
</dbReference>
<dbReference type="PANTHER" id="PTHR46663">
    <property type="entry name" value="DIGUANYLATE CYCLASE DGCT-RELATED"/>
    <property type="match status" value="1"/>
</dbReference>
<gene>
    <name evidence="4" type="ORF">ACD661_12915</name>
</gene>
<dbReference type="SMART" id="SM00448">
    <property type="entry name" value="REC"/>
    <property type="match status" value="1"/>
</dbReference>
<dbReference type="InterPro" id="IPR052163">
    <property type="entry name" value="DGC-Regulatory_Protein"/>
</dbReference>
<dbReference type="Pfam" id="PF00990">
    <property type="entry name" value="GGDEF"/>
    <property type="match status" value="1"/>
</dbReference>
<dbReference type="RefSeq" id="WP_400188281.1">
    <property type="nucleotide sequence ID" value="NZ_JBGORX010000006.1"/>
</dbReference>
<dbReference type="InterPro" id="IPR011006">
    <property type="entry name" value="CheY-like_superfamily"/>
</dbReference>
<evidence type="ECO:0000313" key="4">
    <source>
        <dbReference type="EMBL" id="MFJ1269461.1"/>
    </source>
</evidence>
<dbReference type="InterPro" id="IPR001789">
    <property type="entry name" value="Sig_transdc_resp-reg_receiver"/>
</dbReference>
<dbReference type="NCBIfam" id="TIGR00254">
    <property type="entry name" value="GGDEF"/>
    <property type="match status" value="1"/>
</dbReference>
<evidence type="ECO:0000313" key="5">
    <source>
        <dbReference type="Proteomes" id="UP001615550"/>
    </source>
</evidence>
<name>A0ABW8DBZ2_9GAMM</name>
<keyword evidence="1" id="KW-0597">Phosphoprotein</keyword>
<dbReference type="PROSITE" id="PS50887">
    <property type="entry name" value="GGDEF"/>
    <property type="match status" value="1"/>
</dbReference>